<feature type="signal peptide" evidence="2">
    <location>
        <begin position="1"/>
        <end position="22"/>
    </location>
</feature>
<dbReference type="WBParaSite" id="scf7180000420056.g4648">
    <property type="protein sequence ID" value="scf7180000420056.g4648"/>
    <property type="gene ID" value="scf7180000420056.g4648"/>
</dbReference>
<evidence type="ECO:0000313" key="3">
    <source>
        <dbReference type="Proteomes" id="UP000887560"/>
    </source>
</evidence>
<proteinExistence type="predicted"/>
<dbReference type="Proteomes" id="UP000887560">
    <property type="component" value="Unplaced"/>
</dbReference>
<sequence>MNIFYLILFFSTNSLYYKMAKGMEYPRDKGKEVATGPSSPYSPSHPTTPTDSIFPNMKFSLVELSILVRILIQVDEADIDKEYKKGILEILRDYKIQVLDTMKQKTALGVADMAQHIQYFARIYESNLIENVFKKLQKVIQFYDNLLNKFQNERKKLIFGNQSETPIQFIHKRFDSLKETMTVDYLDEFFGQFGINLGIDLYDSDDDLTDLYDEARSKIDSLSNEMLSQLYNECINITLVEQNIFILWHLFGFARNLIRSFILFQKRDQMLMTLQEADLKENIIYPAMFAPIENLKHITTFSPLFYLKPKVPVNNSLNYDECVLIKQKLSLDPYTLLPRTPFYLFYYNITNNIIIKTKLEEFVIEPYFSYISEEENKETREYLHVNTVDLENSVNGNTVPPQKHTVLRNMIIQYVRNC</sequence>
<feature type="compositionally biased region" description="Low complexity" evidence="1">
    <location>
        <begin position="35"/>
        <end position="49"/>
    </location>
</feature>
<feature type="region of interest" description="Disordered" evidence="1">
    <location>
        <begin position="28"/>
        <end position="49"/>
    </location>
</feature>
<evidence type="ECO:0000313" key="4">
    <source>
        <dbReference type="WBParaSite" id="scf7180000420056.g4648"/>
    </source>
</evidence>
<accession>A0A915NQT3</accession>
<keyword evidence="3" id="KW-1185">Reference proteome</keyword>
<name>A0A915NQT3_9BILA</name>
<organism evidence="3 4">
    <name type="scientific">Meloidogyne floridensis</name>
    <dbReference type="NCBI Taxonomy" id="298350"/>
    <lineage>
        <taxon>Eukaryota</taxon>
        <taxon>Metazoa</taxon>
        <taxon>Ecdysozoa</taxon>
        <taxon>Nematoda</taxon>
        <taxon>Chromadorea</taxon>
        <taxon>Rhabditida</taxon>
        <taxon>Tylenchina</taxon>
        <taxon>Tylenchomorpha</taxon>
        <taxon>Tylenchoidea</taxon>
        <taxon>Meloidogynidae</taxon>
        <taxon>Meloidogyninae</taxon>
        <taxon>Meloidogyne</taxon>
    </lineage>
</organism>
<evidence type="ECO:0000256" key="1">
    <source>
        <dbReference type="SAM" id="MobiDB-lite"/>
    </source>
</evidence>
<keyword evidence="2" id="KW-0732">Signal</keyword>
<evidence type="ECO:0000256" key="2">
    <source>
        <dbReference type="SAM" id="SignalP"/>
    </source>
</evidence>
<dbReference type="AlphaFoldDB" id="A0A915NQT3"/>
<reference evidence="4" key="1">
    <citation type="submission" date="2022-11" db="UniProtKB">
        <authorList>
            <consortium name="WormBaseParasite"/>
        </authorList>
    </citation>
    <scope>IDENTIFICATION</scope>
</reference>
<feature type="chain" id="PRO_5037540111" evidence="2">
    <location>
        <begin position="23"/>
        <end position="418"/>
    </location>
</feature>
<protein>
    <submittedName>
        <fullName evidence="4">Uncharacterized protein</fullName>
    </submittedName>
</protein>